<dbReference type="SUPFAM" id="SSF160214">
    <property type="entry name" value="FlaG-like"/>
    <property type="match status" value="1"/>
</dbReference>
<dbReference type="EMBL" id="CM001441">
    <property type="protein sequence ID" value="EHQ91626.1"/>
    <property type="molecule type" value="Genomic_DNA"/>
</dbReference>
<dbReference type="RefSeq" id="WP_007786620.1">
    <property type="nucleotide sequence ID" value="NZ_CM001441.1"/>
</dbReference>
<protein>
    <submittedName>
        <fullName evidence="2">Flagellar protein FlaG</fullName>
    </submittedName>
</protein>
<dbReference type="Gene3D" id="3.30.160.170">
    <property type="entry name" value="FlaG-like"/>
    <property type="match status" value="1"/>
</dbReference>
<dbReference type="InterPro" id="IPR005186">
    <property type="entry name" value="FlaG"/>
</dbReference>
<dbReference type="OrthoDB" id="9799867at2"/>
<accession>H5XYS0</accession>
<dbReference type="PANTHER" id="PTHR37166:SF1">
    <property type="entry name" value="PROTEIN FLAG"/>
    <property type="match status" value="1"/>
</dbReference>
<proteinExistence type="predicted"/>
<dbReference type="eggNOG" id="COG1334">
    <property type="taxonomic scope" value="Bacteria"/>
</dbReference>
<sequence length="129" mass="14393">MDISATKNLLDFSGIANLTQTNPTFQPNQTPKADAAADIPPSTPATEDNSKEPLVDLQKLTPKIDALNKIFAFMDANIRFEIHEKTGQLMVQIYDQENDKVLKEFPPSEFLDTVASIRDYVGILLDKKI</sequence>
<feature type="compositionally biased region" description="Low complexity" evidence="1">
    <location>
        <begin position="18"/>
        <end position="31"/>
    </location>
</feature>
<evidence type="ECO:0000256" key="1">
    <source>
        <dbReference type="SAM" id="MobiDB-lite"/>
    </source>
</evidence>
<dbReference type="HOGENOM" id="CLU_120910_3_1_9"/>
<feature type="region of interest" description="Disordered" evidence="1">
    <location>
        <begin position="18"/>
        <end position="52"/>
    </location>
</feature>
<keyword evidence="2" id="KW-0966">Cell projection</keyword>
<evidence type="ECO:0000313" key="2">
    <source>
        <dbReference type="EMBL" id="EHQ91626.1"/>
    </source>
</evidence>
<dbReference type="Pfam" id="PF03646">
    <property type="entry name" value="FlaG"/>
    <property type="match status" value="1"/>
</dbReference>
<name>H5XYS0_9FIRM</name>
<keyword evidence="2" id="KW-0969">Cilium</keyword>
<dbReference type="Proteomes" id="UP000005104">
    <property type="component" value="Chromosome"/>
</dbReference>
<dbReference type="STRING" id="768710.DesyoDRAFT_4672"/>
<dbReference type="InterPro" id="IPR035924">
    <property type="entry name" value="FlaG-like_sf"/>
</dbReference>
<organism evidence="2 3">
    <name type="scientific">Desulfosporosinus youngiae DSM 17734</name>
    <dbReference type="NCBI Taxonomy" id="768710"/>
    <lineage>
        <taxon>Bacteria</taxon>
        <taxon>Bacillati</taxon>
        <taxon>Bacillota</taxon>
        <taxon>Clostridia</taxon>
        <taxon>Eubacteriales</taxon>
        <taxon>Desulfitobacteriaceae</taxon>
        <taxon>Desulfosporosinus</taxon>
    </lineage>
</organism>
<gene>
    <name evidence="2" type="ORF">DesyoDRAFT_4672</name>
</gene>
<evidence type="ECO:0000313" key="3">
    <source>
        <dbReference type="Proteomes" id="UP000005104"/>
    </source>
</evidence>
<dbReference type="AlphaFoldDB" id="H5XYS0"/>
<dbReference type="PANTHER" id="PTHR37166">
    <property type="entry name" value="PROTEIN FLAG"/>
    <property type="match status" value="1"/>
</dbReference>
<keyword evidence="2" id="KW-0282">Flagellum</keyword>
<keyword evidence="3" id="KW-1185">Reference proteome</keyword>
<reference evidence="2 3" key="1">
    <citation type="submission" date="2011-11" db="EMBL/GenBank/DDBJ databases">
        <title>The Noncontiguous Finished genome of Desulfosporosinus youngiae DSM 17734.</title>
        <authorList>
            <consortium name="US DOE Joint Genome Institute (JGI-PGF)"/>
            <person name="Lucas S."/>
            <person name="Han J."/>
            <person name="Lapidus A."/>
            <person name="Cheng J.-F."/>
            <person name="Goodwin L."/>
            <person name="Pitluck S."/>
            <person name="Peters L."/>
            <person name="Ovchinnikova G."/>
            <person name="Lu M."/>
            <person name="Land M.L."/>
            <person name="Hauser L."/>
            <person name="Pester M."/>
            <person name="Spring S."/>
            <person name="Ollivier B."/>
            <person name="Rattei T."/>
            <person name="Klenk H.-P."/>
            <person name="Wagner M."/>
            <person name="Loy A."/>
            <person name="Woyke T.J."/>
        </authorList>
    </citation>
    <scope>NUCLEOTIDE SEQUENCE [LARGE SCALE GENOMIC DNA]</scope>
    <source>
        <strain evidence="2 3">DSM 17734</strain>
    </source>
</reference>